<evidence type="ECO:0000313" key="3">
    <source>
        <dbReference type="EMBL" id="SZX77135.1"/>
    </source>
</evidence>
<dbReference type="InterPro" id="IPR036928">
    <property type="entry name" value="AS_sf"/>
</dbReference>
<dbReference type="Gene3D" id="3.90.1300.10">
    <property type="entry name" value="Amidase signature (AS) domain"/>
    <property type="match status" value="1"/>
</dbReference>
<keyword evidence="4" id="KW-1185">Reference proteome</keyword>
<organism evidence="2 4">
    <name type="scientific">Tetradesmus obliquus</name>
    <name type="common">Green alga</name>
    <name type="synonym">Acutodesmus obliquus</name>
    <dbReference type="NCBI Taxonomy" id="3088"/>
    <lineage>
        <taxon>Eukaryota</taxon>
        <taxon>Viridiplantae</taxon>
        <taxon>Chlorophyta</taxon>
        <taxon>core chlorophytes</taxon>
        <taxon>Chlorophyceae</taxon>
        <taxon>CS clade</taxon>
        <taxon>Sphaeropleales</taxon>
        <taxon>Scenedesmaceae</taxon>
        <taxon>Tetradesmus</taxon>
    </lineage>
</organism>
<dbReference type="Proteomes" id="UP000256970">
    <property type="component" value="Unassembled WGS sequence"/>
</dbReference>
<dbReference type="InterPro" id="IPR000120">
    <property type="entry name" value="Amidase"/>
</dbReference>
<dbReference type="SUPFAM" id="SSF75304">
    <property type="entry name" value="Amidase signature (AS) enzymes"/>
    <property type="match status" value="1"/>
</dbReference>
<accession>A0A383W6U0</accession>
<sequence>MTASVPALDLKAIAAAYASGATSPSQLVQALHPQLAAAPAMFIHLAPLQQLLERAAALEAQPEGSRGALWGVPFATKDNVDVAGMPTTAACPAFLYVPEKSAAAVQALEDAGGINFGKTNLDQFASGLVGTRTPYGTTRNAFDSRFIPGGSSSGSAAAVGAGLLCFALGTDTAGSGRVPAGYNGCVGLKGTLGKISTAGVVPACASLDCLTVFARSVDDGAVIMAVMERGDAGPADVWRRSSPLPLTYSPGPGAPFRFGVPGPEFLEWTGPGGDAMAAASAAAFAAAVERLQGCGGSLVPIDFSPFAQAAALLYQSSFVAERYSGLRAFLDGPHAADAKGAQALAAAGVAADPAAAALLQQRSLAGDARLMPVTRAIISGAGMFTATDAFDDKARLAVLAAAARHQLASIDCLLVPTVLEHYLLQEIADTEDQDAPSWPLNAKNGRFTNFVNLLDMCGIAVPSGLLTVDYSAPEAAASAQQRAQRLAASGGPLRVALPFGVTLLATAWRDEWLWGVAAAMEQAAGLGCGPAGHGVEPVVVAQA</sequence>
<dbReference type="PANTHER" id="PTHR11895:SF169">
    <property type="entry name" value="GLUTAMYL-TRNA(GLN) AMIDOTRANSFERASE"/>
    <property type="match status" value="1"/>
</dbReference>
<dbReference type="AlphaFoldDB" id="A0A383W6U0"/>
<dbReference type="STRING" id="3088.A0A383W6U0"/>
<feature type="domain" description="Amidase" evidence="1">
    <location>
        <begin position="47"/>
        <end position="511"/>
    </location>
</feature>
<dbReference type="GO" id="GO:0003824">
    <property type="term" value="F:catalytic activity"/>
    <property type="evidence" value="ECO:0007669"/>
    <property type="project" value="InterPro"/>
</dbReference>
<dbReference type="Pfam" id="PF01425">
    <property type="entry name" value="Amidase"/>
    <property type="match status" value="1"/>
</dbReference>
<evidence type="ECO:0000259" key="1">
    <source>
        <dbReference type="Pfam" id="PF01425"/>
    </source>
</evidence>
<proteinExistence type="predicted"/>
<dbReference type="EMBL" id="FNXT01001151">
    <property type="protein sequence ID" value="SZX72724.1"/>
    <property type="molecule type" value="Genomic_DNA"/>
</dbReference>
<dbReference type="PANTHER" id="PTHR11895">
    <property type="entry name" value="TRANSAMIDASE"/>
    <property type="match status" value="1"/>
</dbReference>
<dbReference type="Gene3D" id="1.20.58.1700">
    <property type="match status" value="1"/>
</dbReference>
<dbReference type="InterPro" id="IPR023631">
    <property type="entry name" value="Amidase_dom"/>
</dbReference>
<reference evidence="2 4" key="1">
    <citation type="submission" date="2016-10" db="EMBL/GenBank/DDBJ databases">
        <authorList>
            <person name="Cai Z."/>
        </authorList>
    </citation>
    <scope>NUCLEOTIDE SEQUENCE [LARGE SCALE GENOMIC DNA]</scope>
</reference>
<evidence type="ECO:0000313" key="2">
    <source>
        <dbReference type="EMBL" id="SZX72724.1"/>
    </source>
</evidence>
<gene>
    <name evidence="2" type="ORF">BQ4739_LOCUS12871</name>
    <name evidence="3" type="ORF">BQ4739_LOCUS17481</name>
</gene>
<evidence type="ECO:0000313" key="4">
    <source>
        <dbReference type="Proteomes" id="UP000256970"/>
    </source>
</evidence>
<dbReference type="EMBL" id="FNXT01001274">
    <property type="protein sequence ID" value="SZX77135.1"/>
    <property type="molecule type" value="Genomic_DNA"/>
</dbReference>
<protein>
    <recommendedName>
        <fullName evidence="1">Amidase domain-containing protein</fullName>
    </recommendedName>
</protein>
<name>A0A383W6U0_TETOB</name>